<feature type="compositionally biased region" description="Acidic residues" evidence="1">
    <location>
        <begin position="590"/>
        <end position="602"/>
    </location>
</feature>
<dbReference type="GO" id="GO:0000462">
    <property type="term" value="P:maturation of SSU-rRNA from tricistronic rRNA transcript (SSU-rRNA, 5.8S rRNA, LSU-rRNA)"/>
    <property type="evidence" value="ECO:0007669"/>
    <property type="project" value="InterPro"/>
</dbReference>
<dbReference type="InterPro" id="IPR046351">
    <property type="entry name" value="UTP4"/>
</dbReference>
<dbReference type="OrthoDB" id="8883818at2759"/>
<evidence type="ECO:0000313" key="3">
    <source>
        <dbReference type="Proteomes" id="UP000033647"/>
    </source>
</evidence>
<comment type="caution">
    <text evidence="2">The sequence shown here is derived from an EMBL/GenBank/DDBJ whole genome shotgun (WGS) entry which is preliminary data.</text>
</comment>
<dbReference type="Proteomes" id="UP000033647">
    <property type="component" value="Unassembled WGS sequence"/>
</dbReference>
<dbReference type="Gene3D" id="2.130.10.10">
    <property type="entry name" value="YVTN repeat-like/Quinoprotein amine dehydrogenase"/>
    <property type="match status" value="2"/>
</dbReference>
<gene>
    <name evidence="2" type="ORF">TI39_contig598g00013</name>
</gene>
<dbReference type="InterPro" id="IPR011044">
    <property type="entry name" value="Quino_amine_DH_bsu"/>
</dbReference>
<dbReference type="SUPFAM" id="SSF50969">
    <property type="entry name" value="YVTN repeat-like/Quinoprotein amine dehydrogenase"/>
    <property type="match status" value="1"/>
</dbReference>
<reference evidence="2 3" key="1">
    <citation type="submission" date="2015-03" db="EMBL/GenBank/DDBJ databases">
        <title>RNA-seq based gene annotation and comparative genomics of four Zymoseptoria species reveal species-specific pathogenicity related genes and transposable element activity.</title>
        <authorList>
            <person name="Grandaubert J."/>
            <person name="Bhattacharyya A."/>
            <person name="Stukenbrock E.H."/>
        </authorList>
    </citation>
    <scope>NUCLEOTIDE SEQUENCE [LARGE SCALE GENOMIC DNA]</scope>
    <source>
        <strain evidence="2 3">Zb18110</strain>
    </source>
</reference>
<evidence type="ECO:0000256" key="1">
    <source>
        <dbReference type="SAM" id="MobiDB-lite"/>
    </source>
</evidence>
<dbReference type="STRING" id="1047168.A0A0F4GHR3"/>
<dbReference type="EMBL" id="LAFY01000590">
    <property type="protein sequence ID" value="KJX96828.1"/>
    <property type="molecule type" value="Genomic_DNA"/>
</dbReference>
<sequence>MDIHRSRFVPYPTPGVNAVAFSRSSDVDLPKGIPQPPLKLALGRQNGDIEIWNPQQGKWVQETVLSGDENSVDGLLWTREADEKDGEGNVLLGQYRLFSIATSPTVTEWDLAVGAPKRKSTGNFTQVWCFAAQPHGSDGSPPQRSPDLVAGTIDGAIVLLSTEDGDLQFKRFLARVSSRKPKCLSIAYQTRERVIAGFDDSSIKVLNAQNGAIIRTMSVGVGIPGAPKNSMVWQVKCLPNGDIISGDSNGDVLFWSGRSYSLTQRVGGNKSEALDLVTSADGKTIFKGSLDGRITVLRHTTNPTGRQAWAKSHHRKIHGGEVKTMTAFDGKGMSVVVTGGSDKTAIVTPLREYGKEQGCSLNSLPQQSPVTSARQARLLVSWWNKNISIWRIARRQSVELSPEQHAPRKLVAQLQLDVHQSISSVAISDDGKLLAACTSTEVKIFQLRKRPDADALAIRKLEVPDDMGSLGARLVQFSPDGKWLAAVTPDNEVQVARIESIPGKPRQVRILSKLVELERQSRSDSLQSGFKQYERTVCRISFSTDSAVLVTADLAGYLDSWVLEGHEDLTAPAVDVIPNKSANPDPAASSEDDDSSDDDEEDYTFYGQHWATNPFAHLLPHLPSFPLVLSFRPSLTTDPVHVNGNPGVHSTRHNPHARSRALPPGPHHLWILTSTHEMYEFDVLAGKLTDWSRANPTSVLPEDFTKLKDRAMGVVWDVSPAGADRKRERVWVYGSSWVCMLNVGGDLAPLVGGAKRRRMSEGRMILPVGKKLKGTSGAGPKMPESYREGMPSAVRRIDGAKSEDVLLEGRAEKLDEDMEDDEEGETRLRLMRMESGGEDSQHLVSAEGGKAERKWWVTFKYRYILGMVPLADVEEVEDEEKALEVVLVERPLWEAEETK</sequence>
<dbReference type="AlphaFoldDB" id="A0A0F4GHR3"/>
<keyword evidence="3" id="KW-1185">Reference proteome</keyword>
<dbReference type="SMART" id="SM00320">
    <property type="entry name" value="WD40"/>
    <property type="match status" value="6"/>
</dbReference>
<dbReference type="GO" id="GO:0003723">
    <property type="term" value="F:RNA binding"/>
    <property type="evidence" value="ECO:0007669"/>
    <property type="project" value="TreeGrafter"/>
</dbReference>
<dbReference type="InterPro" id="IPR001680">
    <property type="entry name" value="WD40_rpt"/>
</dbReference>
<dbReference type="InterPro" id="IPR015943">
    <property type="entry name" value="WD40/YVTN_repeat-like_dom_sf"/>
</dbReference>
<dbReference type="GO" id="GO:0030686">
    <property type="term" value="C:90S preribosome"/>
    <property type="evidence" value="ECO:0007669"/>
    <property type="project" value="InterPro"/>
</dbReference>
<dbReference type="PANTHER" id="PTHR44163">
    <property type="entry name" value="U3 SMALL NUCLEOLAR RNA-ASSOCIATED PROTEIN 4 HOMOLOG"/>
    <property type="match status" value="1"/>
</dbReference>
<name>A0A0F4GHR3_9PEZI</name>
<organism evidence="2 3">
    <name type="scientific">Zymoseptoria brevis</name>
    <dbReference type="NCBI Taxonomy" id="1047168"/>
    <lineage>
        <taxon>Eukaryota</taxon>
        <taxon>Fungi</taxon>
        <taxon>Dikarya</taxon>
        <taxon>Ascomycota</taxon>
        <taxon>Pezizomycotina</taxon>
        <taxon>Dothideomycetes</taxon>
        <taxon>Dothideomycetidae</taxon>
        <taxon>Mycosphaerellales</taxon>
        <taxon>Mycosphaerellaceae</taxon>
        <taxon>Zymoseptoria</taxon>
    </lineage>
</organism>
<accession>A0A0F4GHR3</accession>
<dbReference type="PANTHER" id="PTHR44163:SF1">
    <property type="entry name" value="U3 SMALL NUCLEOLAR RNA-ASSOCIATED PROTEIN 4 HOMOLOG"/>
    <property type="match status" value="1"/>
</dbReference>
<keyword evidence="2" id="KW-0687">Ribonucleoprotein</keyword>
<dbReference type="GO" id="GO:0034455">
    <property type="term" value="C:t-UTP complex"/>
    <property type="evidence" value="ECO:0007669"/>
    <property type="project" value="TreeGrafter"/>
</dbReference>
<protein>
    <submittedName>
        <fullName evidence="2">Small nucleolar ribonucleoprotein complex subunit</fullName>
    </submittedName>
</protein>
<dbReference type="InterPro" id="IPR011047">
    <property type="entry name" value="Quinoprotein_ADH-like_sf"/>
</dbReference>
<feature type="region of interest" description="Disordered" evidence="1">
    <location>
        <begin position="770"/>
        <end position="791"/>
    </location>
</feature>
<feature type="region of interest" description="Disordered" evidence="1">
    <location>
        <begin position="574"/>
        <end position="602"/>
    </location>
</feature>
<proteinExistence type="predicted"/>
<evidence type="ECO:0000313" key="2">
    <source>
        <dbReference type="EMBL" id="KJX96828.1"/>
    </source>
</evidence>
<dbReference type="SUPFAM" id="SSF50998">
    <property type="entry name" value="Quinoprotein alcohol dehydrogenase-like"/>
    <property type="match status" value="1"/>
</dbReference>
<dbReference type="GO" id="GO:0032040">
    <property type="term" value="C:small-subunit processome"/>
    <property type="evidence" value="ECO:0007669"/>
    <property type="project" value="TreeGrafter"/>
</dbReference>
<dbReference type="Pfam" id="PF00400">
    <property type="entry name" value="WD40"/>
    <property type="match status" value="1"/>
</dbReference>